<proteinExistence type="predicted"/>
<dbReference type="PANTHER" id="PTHR11264:SF8">
    <property type="entry name" value="URACIL-DNA GLYCOSYLASE-LIKE DOMAIN-CONTAINING PROTEIN"/>
    <property type="match status" value="1"/>
</dbReference>
<dbReference type="RefSeq" id="WP_232051853.1">
    <property type="nucleotide sequence ID" value="NZ_LR699119.1"/>
</dbReference>
<dbReference type="SUPFAM" id="SSF52141">
    <property type="entry name" value="Uracil-DNA glycosylase-like"/>
    <property type="match status" value="1"/>
</dbReference>
<sequence length="248" mass="28290">MTMHPFNLNVADASWKECIQKGINRVDPDYLNHLTHSRNWLPGPQRIFNAFSLPLTQVNYVLFGESPYPRSESANGYAFWDASVNELWSSTGLSKKVNRATSLRNILKMLMVADGLLDKHHTNQDDIAKIDKQGFVQTNEELFSNLIRHGFLLLNATPVLQPGSPQKDARAWYPFTKEILDCLLQKRPHVTFILLGRIANTIDHLITRAQPDKLYAEHPYNLSFITNPKVLDFFRPLHLLQSSSPGRG</sequence>
<dbReference type="GO" id="GO:0097510">
    <property type="term" value="P:base-excision repair, AP site formation via deaminated base removal"/>
    <property type="evidence" value="ECO:0007669"/>
    <property type="project" value="TreeGrafter"/>
</dbReference>
<dbReference type="EMBL" id="LR699119">
    <property type="protein sequence ID" value="VVC76141.1"/>
    <property type="molecule type" value="Genomic_DNA"/>
</dbReference>
<dbReference type="AlphaFoldDB" id="A0A5E4PIF7"/>
<dbReference type="InterPro" id="IPR002043">
    <property type="entry name" value="UDG_fam1"/>
</dbReference>
<gene>
    <name evidence="1" type="primary">ung</name>
    <name evidence="1" type="ORF">AQUSIP_14460</name>
</gene>
<dbReference type="Proteomes" id="UP000324194">
    <property type="component" value="Chromosome 1"/>
</dbReference>
<dbReference type="GO" id="GO:0004844">
    <property type="term" value="F:uracil DNA N-glycosylase activity"/>
    <property type="evidence" value="ECO:0007669"/>
    <property type="project" value="InterPro"/>
</dbReference>
<protein>
    <submittedName>
        <fullName evidence="1">Uracil-DNA glycosylase</fullName>
    </submittedName>
</protein>
<name>A0A5E4PIF7_9COXI</name>
<dbReference type="Gene3D" id="3.40.470.10">
    <property type="entry name" value="Uracil-DNA glycosylase-like domain"/>
    <property type="match status" value="1"/>
</dbReference>
<keyword evidence="2" id="KW-1185">Reference proteome</keyword>
<dbReference type="KEGG" id="asip:AQUSIP_14460"/>
<evidence type="ECO:0000313" key="1">
    <source>
        <dbReference type="EMBL" id="VVC76141.1"/>
    </source>
</evidence>
<dbReference type="InterPro" id="IPR036895">
    <property type="entry name" value="Uracil-DNA_glycosylase-like_sf"/>
</dbReference>
<organism evidence="1 2">
    <name type="scientific">Aquicella siphonis</name>
    <dbReference type="NCBI Taxonomy" id="254247"/>
    <lineage>
        <taxon>Bacteria</taxon>
        <taxon>Pseudomonadati</taxon>
        <taxon>Pseudomonadota</taxon>
        <taxon>Gammaproteobacteria</taxon>
        <taxon>Legionellales</taxon>
        <taxon>Coxiellaceae</taxon>
        <taxon>Aquicella</taxon>
    </lineage>
</organism>
<evidence type="ECO:0000313" key="2">
    <source>
        <dbReference type="Proteomes" id="UP000324194"/>
    </source>
</evidence>
<reference evidence="1 2" key="1">
    <citation type="submission" date="2019-08" db="EMBL/GenBank/DDBJ databases">
        <authorList>
            <person name="Guy L."/>
        </authorList>
    </citation>
    <scope>NUCLEOTIDE SEQUENCE [LARGE SCALE GENOMIC DNA]</scope>
    <source>
        <strain evidence="1 2">SGT-108</strain>
    </source>
</reference>
<accession>A0A5E4PIF7</accession>
<dbReference type="PANTHER" id="PTHR11264">
    <property type="entry name" value="URACIL-DNA GLYCOSYLASE"/>
    <property type="match status" value="1"/>
</dbReference>